<dbReference type="InParanoid" id="A0A804L381"/>
<dbReference type="SUPFAM" id="SSF52518">
    <property type="entry name" value="Thiamin diphosphate-binding fold (THDP-binding)"/>
    <property type="match status" value="1"/>
</dbReference>
<dbReference type="Gene3D" id="3.40.50.970">
    <property type="match status" value="1"/>
</dbReference>
<name>A0A804L381_MUSAM</name>
<keyword evidence="3" id="KW-1185">Reference proteome</keyword>
<protein>
    <recommendedName>
        <fullName evidence="1">Transketolase N-terminal domain-containing protein</fullName>
    </recommendedName>
</protein>
<dbReference type="Gramene" id="Ma11_t01950.1">
    <property type="protein sequence ID" value="Ma11_p01950.1"/>
    <property type="gene ID" value="Ma11_g01950"/>
</dbReference>
<dbReference type="AlphaFoldDB" id="A0A804L381"/>
<sequence length="203" mass="23636">MADVAYHLYRHVMRYNPENLRWFNRDRFYLNKRIDIKHLQYIFKLLLKTCIEYDNYPDNYYESILRQSNHSVRHLLKNVVTTGPLGQGVANAVGVAPAKFNKPDAVLVDHRTYCIMGDGEMPWKAYPTKLHTGSSRSYTMTTTTQSMETPISPSPKTSLQALKLWVGTRSRWTAYIRTSNHSETQYDVLIMRLADQHSSRHGH</sequence>
<dbReference type="InterPro" id="IPR005474">
    <property type="entry name" value="Transketolase_N"/>
</dbReference>
<dbReference type="PANTHER" id="PTHR43522">
    <property type="entry name" value="TRANSKETOLASE"/>
    <property type="match status" value="1"/>
</dbReference>
<reference evidence="2" key="1">
    <citation type="submission" date="2021-05" db="UniProtKB">
        <authorList>
            <consortium name="EnsemblPlants"/>
        </authorList>
    </citation>
    <scope>IDENTIFICATION</scope>
    <source>
        <strain evidence="2">subsp. malaccensis</strain>
    </source>
</reference>
<accession>A0A804L381</accession>
<dbReference type="EnsemblPlants" id="Ma11_t01950.1">
    <property type="protein sequence ID" value="Ma11_p01950.1"/>
    <property type="gene ID" value="Ma11_g01950"/>
</dbReference>
<dbReference type="InterPro" id="IPR029061">
    <property type="entry name" value="THDP-binding"/>
</dbReference>
<organism evidence="2 3">
    <name type="scientific">Musa acuminata subsp. malaccensis</name>
    <name type="common">Wild banana</name>
    <name type="synonym">Musa malaccensis</name>
    <dbReference type="NCBI Taxonomy" id="214687"/>
    <lineage>
        <taxon>Eukaryota</taxon>
        <taxon>Viridiplantae</taxon>
        <taxon>Streptophyta</taxon>
        <taxon>Embryophyta</taxon>
        <taxon>Tracheophyta</taxon>
        <taxon>Spermatophyta</taxon>
        <taxon>Magnoliopsida</taxon>
        <taxon>Liliopsida</taxon>
        <taxon>Zingiberales</taxon>
        <taxon>Musaceae</taxon>
        <taxon>Musa</taxon>
    </lineage>
</organism>
<evidence type="ECO:0000259" key="1">
    <source>
        <dbReference type="Pfam" id="PF00456"/>
    </source>
</evidence>
<dbReference type="InterPro" id="IPR033247">
    <property type="entry name" value="Transketolase_fam"/>
</dbReference>
<evidence type="ECO:0000313" key="2">
    <source>
        <dbReference type="EnsemblPlants" id="Ma11_p01950.1"/>
    </source>
</evidence>
<dbReference type="Proteomes" id="UP000012960">
    <property type="component" value="Unplaced"/>
</dbReference>
<evidence type="ECO:0000313" key="3">
    <source>
        <dbReference type="Proteomes" id="UP000012960"/>
    </source>
</evidence>
<feature type="domain" description="Transketolase N-terminal" evidence="1">
    <location>
        <begin position="1"/>
        <end position="121"/>
    </location>
</feature>
<proteinExistence type="predicted"/>
<dbReference type="PANTHER" id="PTHR43522:SF5">
    <property type="entry name" value="TRANSKETOLASE"/>
    <property type="match status" value="1"/>
</dbReference>
<dbReference type="Pfam" id="PF00456">
    <property type="entry name" value="Transketolase_N"/>
    <property type="match status" value="1"/>
</dbReference>